<dbReference type="InterPro" id="IPR001611">
    <property type="entry name" value="Leu-rich_rpt"/>
</dbReference>
<feature type="compositionally biased region" description="Acidic residues" evidence="2">
    <location>
        <begin position="1596"/>
        <end position="1605"/>
    </location>
</feature>
<accession>F0YAF2</accession>
<sequence>MAALALAARYGSLDDAALTERWADDGETLDVSRALHRCSGAARNALWASPSLARIKVVRAAGAGLDDGDAARLCAALMDNAALETLDLRGNRIGDAGGDAVARLLARSPCRLDTLILSWNRLTAKSAGHVARVVADRPASCRALRRLGLAGCGVDDGVLGALATRVDGLEALDVRGGDVSDEGAKYLARAVVAAGPRCALVDVAVDGDRCSGCSAARAAGALADAAARSKHRLDVRLRFGGARSRHSALRALAPLGRRATGRRVTLRRSAFASRRGTVVAGSATIAAIEERILESRVAAYRAGSDGTLELDLDDAQARTLLAAAARGDACAALGVERVERGSARVDVAPLTAPGAVFGAAPAPDVAVDDETSSDDDGDDDAATAASSKRPALPSWLARDRAMLYYDAVARCAGSDVEAAALAWRADCLRAIETRRSDECERCLRSYQRAMGRSVGGGALDAQVRDAARDVAAAARGALKAAKDAAAGDDDLFSLKAGALRASEAHVFAEGADALEARLVGTLGQRAGVAQRDAWREHAAAELRRALRNLRADGDGASVAATVAYCGRLAAAGAHNDRSSLPATLAVARDAADASKRGWAAAEAAADATALDAAWLVFARAGLPPPAALADARAAEVARLAGLCGRVRDACRVAAGDDAPEPKDADLRAALAACDGRDAALPRFARARKALDAYDVLRAARLAYESVGTSDAARCRCFLVLARVAAADGRAVSEVDYDAADDAHRPTWLRDVRSKLLAESSRSTAPADGAIAAAVRGDVPALEAWFADAPPRGGDGLRDRAVKQAKRQLDVLRARRVAKRLEQALKGWPDLALDLASDAGVAGARAAVRDAAKRAALEAAWKDAKRLARRRSPLVAAAVPGGLVRGAAALLDAVDAAADAVDVEDALRIYDLDACGDCVAVVDETHALNGAPYAARGEDAVCCDGEAEALLWKAGEAERRGDDFSYFAFSSLAKELGVESPELRARFAARRFEADGGAAALPGAAGRLARLCGVRGAGGPRAFSRDGAPLVLDEGADALALREKHADAKKRLAAFAAAAASNDDDGGFDAALDVCVLAAASPHVADAAVSRLAAALGCFSLEDDLADRVRSKLWLLLLSILRLSRAPNPRAAALLATAVAAEREKGPCAAEAAACERTARALTDALDGVTTATAPRSAFHQVLLRKTLEKGRVTLRCRRHAVEGASEGVSVDAAAFLSGARLTERLLPGGSRVEFGLFVAPDVRPDDVDDMELSWHVAEEGDALRTALLSLGGASSRAFVLRRVVPLPASALLSPPVLAARGDENFWLDWVARAGALPDDAPSVADAFRSERERVKSQAYELPRNCRDYAAALLFCADHADVFADDGLDADAFLAHHGELSAVGGVLQRCKALAAASADPARTTHALYRAFAAFAAGAPLAGSHVYNVLATAPELGVSREAEAPCFLRLCREGLFLEKKDGRFQSGRWLLHAPLDTLALRLDGAGHWRLRADGPEPGDAGDAAAWDLRFEAGRHAGASAAHVLARLARDALLRGDEPPALGDFDAAFPFLPPAPKMPVAVSLAKREDEAKVEAKVEAKPPPPPEREKEEPEEVVAKDDDDDDDEPEIAPLKETPFDSAVVGVPHAASGLGFDVPLFHGRRRRRPAKRLVSFALTTPRSSHSPVPRPQRQADTSASMSASLVNVHISALKNLPSSFVSELGSRNQFTLRVQGQLNGVSRETASSSWGARHTPRAGEAVWAGDGGLLEWRFGSEEAFRAAEKAAPVLKLYCYATLGGPGVGATPTNSKALGVLHVEVRSLRQGAKQWAKLRGAAAPAELLFAASVARVASGGDRDDPRPSAAAPAPSTPPRPPPESLPAKQLGRGSSVFELCVSLEGAGELEDLVGDELREAALRRPSMRYWFSFELLGVVVQSEQFGALTLDNPRFAVECDWFRLRCSAAELAAELSKPVDVFLCTDNLVVAAAALDLAPILPLDYWPPGRPDDEFHASEDHFRLDVVSRRPAHLLDTTPRPGRLDVFAAVRRAGADRDPAKAGPRGFATAPPAGAEEATYAPAPFGPPPADDYGDDAFEDEPEAPAPPPEAEAPPPVAPPRSRTPPAARTPPASLADSRDDADVAHDWRLELSLLSVTRSDGDEGPAEFRFAAPHLGQRGVAKTARLEFDTTTVACRGLGAVSHFEFRATANQLRMTLAPALVFEAVDAATRQLLGSAKVKLAAVLDAPGDPRAQFGDKAPRSWRVVGGTTHLLERESQVRDGSLLFGSLATRVALQRVDPNQLAKPNLDGARDASSAALLSEDLEDGLSETGERGGNLSGSEHTSPEQPPRDVGGARPQRDLGVERRSWEQRRGAPAAKPPGADDGCCRYCGAAQPSLQEVADLKQELTLAFEAERRNWEAWRADEERAWALRLREKERQIVDKVERDAEERLAQDRNATMAHRQEYGRLEAKLRASLRDVEQRERALGDADAAMKRERASKVLDLQMLEKRLRDESKHSIEAEVRARKAVEKALSGARASLDRAEKRAVQADADFDRWRAAHRRTPEAELVARVAKAKAEAAEHKGRVERARAETAEAVAERERLRAHVHRLARALQRAKDDAADRARRDLDELKLEYKGKEERFVLDGDRKALGDIKAELDALRRRHVADEDRAKVAKNAAMEAVHYAMRNAPASPRGAPRPEPRHQSPRAVFDDAALDAINGNAAYAGGAAIPPRGAPVDDADNLARLVSERAVLVDEAGYPENDPLVRDLDRLIQAAAAE</sequence>
<feature type="compositionally biased region" description="Pro residues" evidence="2">
    <location>
        <begin position="1843"/>
        <end position="1853"/>
    </location>
</feature>
<feature type="coiled-coil region" evidence="1">
    <location>
        <begin position="2498"/>
        <end position="2615"/>
    </location>
</feature>
<keyword evidence="4" id="KW-1185">Reference proteome</keyword>
<feature type="region of interest" description="Disordered" evidence="2">
    <location>
        <begin position="1650"/>
        <end position="1673"/>
    </location>
</feature>
<evidence type="ECO:0000256" key="2">
    <source>
        <dbReference type="SAM" id="MobiDB-lite"/>
    </source>
</evidence>
<dbReference type="EMBL" id="GL833129">
    <property type="protein sequence ID" value="EGB08011.1"/>
    <property type="molecule type" value="Genomic_DNA"/>
</dbReference>
<dbReference type="Gene3D" id="3.80.10.10">
    <property type="entry name" value="Ribonuclease Inhibitor"/>
    <property type="match status" value="1"/>
</dbReference>
<dbReference type="SMART" id="SM00368">
    <property type="entry name" value="LRR_RI"/>
    <property type="match status" value="3"/>
</dbReference>
<reference evidence="3 4" key="1">
    <citation type="journal article" date="2011" name="Proc. Natl. Acad. Sci. U.S.A.">
        <title>Niche of harmful alga Aureococcus anophagefferens revealed through ecogenomics.</title>
        <authorList>
            <person name="Gobler C.J."/>
            <person name="Berry D.L."/>
            <person name="Dyhrman S.T."/>
            <person name="Wilhelm S.W."/>
            <person name="Salamov A."/>
            <person name="Lobanov A.V."/>
            <person name="Zhang Y."/>
            <person name="Collier J.L."/>
            <person name="Wurch L.L."/>
            <person name="Kustka A.B."/>
            <person name="Dill B.D."/>
            <person name="Shah M."/>
            <person name="VerBerkmoes N.C."/>
            <person name="Kuo A."/>
            <person name="Terry A."/>
            <person name="Pangilinan J."/>
            <person name="Lindquist E.A."/>
            <person name="Lucas S."/>
            <person name="Paulsen I.T."/>
            <person name="Hattenrath-Lehmann T.K."/>
            <person name="Talmage S.C."/>
            <person name="Walker E.A."/>
            <person name="Koch F."/>
            <person name="Burson A.M."/>
            <person name="Marcoval M.A."/>
            <person name="Tang Y.Z."/>
            <person name="Lecleir G.R."/>
            <person name="Coyne K.J."/>
            <person name="Berg G.M."/>
            <person name="Bertrand E.M."/>
            <person name="Saito M.A."/>
            <person name="Gladyshev V.N."/>
            <person name="Grigoriev I.V."/>
        </authorList>
    </citation>
    <scope>NUCLEOTIDE SEQUENCE [LARGE SCALE GENOMIC DNA]</scope>
    <source>
        <strain evidence="4">CCMP 1984</strain>
    </source>
</reference>
<dbReference type="KEGG" id="aaf:AURANDRAFT_64516"/>
<feature type="compositionally biased region" description="Pro residues" evidence="2">
    <location>
        <begin position="2073"/>
        <end position="2092"/>
    </location>
</feature>
<evidence type="ECO:0008006" key="5">
    <source>
        <dbReference type="Google" id="ProtNLM"/>
    </source>
</evidence>
<dbReference type="GeneID" id="20224873"/>
<dbReference type="RefSeq" id="XP_009037373.1">
    <property type="nucleotide sequence ID" value="XM_009039125.1"/>
</dbReference>
<evidence type="ECO:0000313" key="4">
    <source>
        <dbReference type="Proteomes" id="UP000002729"/>
    </source>
</evidence>
<dbReference type="Pfam" id="PF13516">
    <property type="entry name" value="LRR_6"/>
    <property type="match status" value="2"/>
</dbReference>
<dbReference type="GO" id="GO:0010564">
    <property type="term" value="P:regulation of cell cycle process"/>
    <property type="evidence" value="ECO:0007669"/>
    <property type="project" value="TreeGrafter"/>
</dbReference>
<organism evidence="4">
    <name type="scientific">Aureococcus anophagefferens</name>
    <name type="common">Harmful bloom alga</name>
    <dbReference type="NCBI Taxonomy" id="44056"/>
    <lineage>
        <taxon>Eukaryota</taxon>
        <taxon>Sar</taxon>
        <taxon>Stramenopiles</taxon>
        <taxon>Ochrophyta</taxon>
        <taxon>Pelagophyceae</taxon>
        <taxon>Pelagomonadales</taxon>
        <taxon>Pelagomonadaceae</taxon>
        <taxon>Aureococcus</taxon>
    </lineage>
</organism>
<dbReference type="OrthoDB" id="332250at2759"/>
<feature type="region of interest" description="Disordered" evidence="2">
    <location>
        <begin position="1827"/>
        <end position="1858"/>
    </location>
</feature>
<feature type="compositionally biased region" description="Low complexity" evidence="2">
    <location>
        <begin position="2344"/>
        <end position="2354"/>
    </location>
</feature>
<dbReference type="SUPFAM" id="SSF52047">
    <property type="entry name" value="RNI-like"/>
    <property type="match status" value="1"/>
</dbReference>
<feature type="region of interest" description="Disordered" evidence="2">
    <location>
        <begin position="2297"/>
        <end position="2354"/>
    </location>
</feature>
<feature type="region of interest" description="Disordered" evidence="2">
    <location>
        <begin position="2023"/>
        <end position="2110"/>
    </location>
</feature>
<feature type="compositionally biased region" description="Basic and acidic residues" evidence="2">
    <location>
        <begin position="1569"/>
        <end position="1595"/>
    </location>
</feature>
<dbReference type="Proteomes" id="UP000002729">
    <property type="component" value="Unassembled WGS sequence"/>
</dbReference>
<feature type="region of interest" description="Disordered" evidence="2">
    <location>
        <begin position="361"/>
        <end position="389"/>
    </location>
</feature>
<keyword evidence="1" id="KW-0175">Coiled coil</keyword>
<gene>
    <name evidence="3" type="ORF">AURANDRAFT_64516</name>
</gene>
<feature type="compositionally biased region" description="Acidic residues" evidence="2">
    <location>
        <begin position="2061"/>
        <end position="2072"/>
    </location>
</feature>
<feature type="compositionally biased region" description="Polar residues" evidence="2">
    <location>
        <begin position="1651"/>
        <end position="1660"/>
    </location>
</feature>
<evidence type="ECO:0000313" key="3">
    <source>
        <dbReference type="EMBL" id="EGB08011.1"/>
    </source>
</evidence>
<dbReference type="PANTHER" id="PTHR21574">
    <property type="entry name" value="CENTROSOMAL PROTEIN OF 120 KDA"/>
    <property type="match status" value="1"/>
</dbReference>
<proteinExistence type="predicted"/>
<dbReference type="PANTHER" id="PTHR21574:SF0">
    <property type="entry name" value="CENTROSOMAL PROTEIN OF 120 KDA"/>
    <property type="match status" value="1"/>
</dbReference>
<evidence type="ECO:0000256" key="1">
    <source>
        <dbReference type="SAM" id="Coils"/>
    </source>
</evidence>
<feature type="compositionally biased region" description="Low complexity" evidence="2">
    <location>
        <begin position="2037"/>
        <end position="2052"/>
    </location>
</feature>
<feature type="compositionally biased region" description="Basic and acidic residues" evidence="2">
    <location>
        <begin position="2328"/>
        <end position="2343"/>
    </location>
</feature>
<dbReference type="InterPro" id="IPR032675">
    <property type="entry name" value="LRR_dom_sf"/>
</dbReference>
<feature type="region of interest" description="Disordered" evidence="2">
    <location>
        <begin position="1569"/>
        <end position="1617"/>
    </location>
</feature>
<feature type="compositionally biased region" description="Low complexity" evidence="2">
    <location>
        <begin position="2093"/>
        <end position="2103"/>
    </location>
</feature>
<name>F0YAF2_AURAN</name>
<dbReference type="InterPro" id="IPR039893">
    <property type="entry name" value="CEP120-like"/>
</dbReference>
<protein>
    <recommendedName>
        <fullName evidence="5">C2 domain-containing protein</fullName>
    </recommendedName>
</protein>
<feature type="compositionally biased region" description="Acidic residues" evidence="2">
    <location>
        <begin position="366"/>
        <end position="381"/>
    </location>
</feature>
<dbReference type="GO" id="GO:0005815">
    <property type="term" value="C:microtubule organizing center"/>
    <property type="evidence" value="ECO:0007669"/>
    <property type="project" value="TreeGrafter"/>
</dbReference>
<dbReference type="InParanoid" id="F0YAF2"/>